<gene>
    <name evidence="1" type="ORF">D4Q52_00805</name>
</gene>
<evidence type="ECO:0008006" key="3">
    <source>
        <dbReference type="Google" id="ProtNLM"/>
    </source>
</evidence>
<dbReference type="EMBL" id="QYYD01000001">
    <property type="protein sequence ID" value="RJF78734.1"/>
    <property type="molecule type" value="Genomic_DNA"/>
</dbReference>
<protein>
    <recommendedName>
        <fullName evidence="3">Right handed beta helix domain-containing protein</fullName>
    </recommendedName>
</protein>
<evidence type="ECO:0000313" key="1">
    <source>
        <dbReference type="EMBL" id="RJF78734.1"/>
    </source>
</evidence>
<sequence length="238" mass="25468">MAAAAIVPRAAWSDQSPCDGKSDLACSGEIPLDYDDARFSGNAVSSALRVSANGTVSDRSITETGSIASIVTCDGAIIRNCRVNSRECIRICGNGTFVIDHCYLEALGVGSDHADVIQTYSPGSRGTLKVSNTAIVTHGVAANVGLFIADNWTGTIDLENVAFIGGGVNYGLRVHPDVGGDNIIRLKNVFFIPPFRYRPYLFGDVGRHRNIIERWEDVRLGRIMDGKLVAGPALPKPF</sequence>
<organism evidence="1 2">
    <name type="scientific">Rhodopseudomonas palustris</name>
    <dbReference type="NCBI Taxonomy" id="1076"/>
    <lineage>
        <taxon>Bacteria</taxon>
        <taxon>Pseudomonadati</taxon>
        <taxon>Pseudomonadota</taxon>
        <taxon>Alphaproteobacteria</taxon>
        <taxon>Hyphomicrobiales</taxon>
        <taxon>Nitrobacteraceae</taxon>
        <taxon>Rhodopseudomonas</taxon>
    </lineage>
</organism>
<dbReference type="Proteomes" id="UP000285523">
    <property type="component" value="Unassembled WGS sequence"/>
</dbReference>
<comment type="caution">
    <text evidence="1">The sequence shown here is derived from an EMBL/GenBank/DDBJ whole genome shotgun (WGS) entry which is preliminary data.</text>
</comment>
<accession>A0A418VQW8</accession>
<reference evidence="1 2" key="1">
    <citation type="submission" date="2018-09" db="EMBL/GenBank/DDBJ databases">
        <title>Draft genome sequence of Rhodopseudomonas palustris 2.1.18.</title>
        <authorList>
            <person name="Robertson S.L."/>
            <person name="Meyer T.E."/>
            <person name="Kyndt J.A."/>
        </authorList>
    </citation>
    <scope>NUCLEOTIDE SEQUENCE [LARGE SCALE GENOMIC DNA]</scope>
    <source>
        <strain evidence="1 2">2.1.18</strain>
    </source>
</reference>
<name>A0A418VQW8_RHOPL</name>
<proteinExistence type="predicted"/>
<evidence type="ECO:0000313" key="2">
    <source>
        <dbReference type="Proteomes" id="UP000285523"/>
    </source>
</evidence>
<dbReference type="AlphaFoldDB" id="A0A418VQW8"/>